<evidence type="ECO:0000313" key="3">
    <source>
        <dbReference type="Proteomes" id="UP000000702"/>
    </source>
</evidence>
<accession>F9WDG9</accession>
<feature type="transmembrane region" description="Helical" evidence="1">
    <location>
        <begin position="12"/>
        <end position="34"/>
    </location>
</feature>
<name>F9WDG9_TRYCI</name>
<evidence type="ECO:0000256" key="1">
    <source>
        <dbReference type="SAM" id="Phobius"/>
    </source>
</evidence>
<evidence type="ECO:0000313" key="2">
    <source>
        <dbReference type="EMBL" id="CCD15322.1"/>
    </source>
</evidence>
<protein>
    <submittedName>
        <fullName evidence="2">Uncharacterized protein</fullName>
    </submittedName>
</protein>
<keyword evidence="1" id="KW-0472">Membrane</keyword>
<dbReference type="AlphaFoldDB" id="F9WDG9"/>
<dbReference type="EMBL" id="CAEQ01001865">
    <property type="protein sequence ID" value="CCD15322.1"/>
    <property type="molecule type" value="Genomic_DNA"/>
</dbReference>
<organism evidence="2 3">
    <name type="scientific">Trypanosoma congolense (strain IL3000)</name>
    <dbReference type="NCBI Taxonomy" id="1068625"/>
    <lineage>
        <taxon>Eukaryota</taxon>
        <taxon>Discoba</taxon>
        <taxon>Euglenozoa</taxon>
        <taxon>Kinetoplastea</taxon>
        <taxon>Metakinetoplastina</taxon>
        <taxon>Trypanosomatida</taxon>
        <taxon>Trypanosomatidae</taxon>
        <taxon>Trypanosoma</taxon>
        <taxon>Nannomonas</taxon>
    </lineage>
</organism>
<proteinExistence type="predicted"/>
<gene>
    <name evidence="2" type="ORF">TCIL3000_0_58530</name>
</gene>
<dbReference type="Proteomes" id="UP000000702">
    <property type="component" value="Unassembled WGS sequence"/>
</dbReference>
<reference evidence="2 3" key="2">
    <citation type="journal article" date="2012" name="Proc. Natl. Acad. Sci. U.S.A.">
        <title>Antigenic diversity is generated by distinct evolutionary mechanisms in African trypanosome species.</title>
        <authorList>
            <person name="Jackson A.P."/>
            <person name="Berry A."/>
            <person name="Aslett M."/>
            <person name="Allison H.C."/>
            <person name="Burton P."/>
            <person name="Vavrova-Anderson J."/>
            <person name="Brown R."/>
            <person name="Browne H."/>
            <person name="Corton N."/>
            <person name="Hauser H."/>
            <person name="Gamble J."/>
            <person name="Gilderthorp R."/>
            <person name="Marcello L."/>
            <person name="McQuillan J."/>
            <person name="Otto T.D."/>
            <person name="Quail M.A."/>
            <person name="Sanders M.J."/>
            <person name="van Tonder A."/>
            <person name="Ginger M.L."/>
            <person name="Field M.C."/>
            <person name="Barry J.D."/>
            <person name="Hertz-Fowler C."/>
            <person name="Berriman M."/>
        </authorList>
    </citation>
    <scope>NUCLEOTIDE SEQUENCE [LARGE SCALE GENOMIC DNA]</scope>
    <source>
        <strain evidence="2 3">IL3000</strain>
    </source>
</reference>
<comment type="caution">
    <text evidence="2">The sequence shown here is derived from an EMBL/GenBank/DDBJ whole genome shotgun (WGS) entry which is preliminary data.</text>
</comment>
<reference evidence="3" key="1">
    <citation type="submission" date="2011-07" db="EMBL/GenBank/DDBJ databases">
        <title>Divergent evolution of antigenic variation in African trypanosomes.</title>
        <authorList>
            <person name="Jackson A.P."/>
            <person name="Berry A."/>
            <person name="Allison H.C."/>
            <person name="Burton P."/>
            <person name="Anderson J."/>
            <person name="Aslett M."/>
            <person name="Brown R."/>
            <person name="Corton N."/>
            <person name="Harris D."/>
            <person name="Hauser H."/>
            <person name="Gamble J."/>
            <person name="Gilderthorp R."/>
            <person name="McQuillan J."/>
            <person name="Quail M.A."/>
            <person name="Sanders M."/>
            <person name="Van Tonder A."/>
            <person name="Ginger M.L."/>
            <person name="Donelson J.E."/>
            <person name="Field M.C."/>
            <person name="Barry J.D."/>
            <person name="Berriman M."/>
            <person name="Hertz-Fowler C."/>
        </authorList>
    </citation>
    <scope>NUCLEOTIDE SEQUENCE [LARGE SCALE GENOMIC DNA]</scope>
    <source>
        <strain evidence="3">IL3000</strain>
    </source>
</reference>
<keyword evidence="1" id="KW-1133">Transmembrane helix</keyword>
<sequence>MDGNRYIRRNFVHWVFLLVAFILGEAYFIIVFSVPKQTNKQTKKKCDAPVRSYTKQPFSQPNTKLFLMMDDDRIIMCVVDRTTSAAHIHTHKFMGNFLPLVPCRSERSVVMGVVSKCGAVAKAQTFSFLS</sequence>
<keyword evidence="3" id="KW-1185">Reference proteome</keyword>
<keyword evidence="1" id="KW-0812">Transmembrane</keyword>